<evidence type="ECO:0000313" key="2">
    <source>
        <dbReference type="Proteomes" id="UP000295247"/>
    </source>
</evidence>
<accession>A0A4R4A7A3</accession>
<sequence length="36" mass="4320">MLNLSRTFASRLESTRQKIPQRRYARECKEQVVKPV</sequence>
<comment type="caution">
    <text evidence="1">The sequence shown here is derived from an EMBL/GenBank/DDBJ whole genome shotgun (WGS) entry which is preliminary data.</text>
</comment>
<evidence type="ECO:0000313" key="1">
    <source>
        <dbReference type="EMBL" id="TCW34698.1"/>
    </source>
</evidence>
<protein>
    <submittedName>
        <fullName evidence="1">Uncharacterized protein</fullName>
    </submittedName>
</protein>
<gene>
    <name evidence="1" type="ORF">EDC29_10958</name>
</gene>
<dbReference type="EMBL" id="SMDC01000009">
    <property type="protein sequence ID" value="TCW34698.1"/>
    <property type="molecule type" value="Genomic_DNA"/>
</dbReference>
<organism evidence="1 2">
    <name type="scientific">Marichromatium gracile</name>
    <name type="common">Chromatium gracile</name>
    <dbReference type="NCBI Taxonomy" id="1048"/>
    <lineage>
        <taxon>Bacteria</taxon>
        <taxon>Pseudomonadati</taxon>
        <taxon>Pseudomonadota</taxon>
        <taxon>Gammaproteobacteria</taxon>
        <taxon>Chromatiales</taxon>
        <taxon>Chromatiaceae</taxon>
        <taxon>Marichromatium</taxon>
    </lineage>
</organism>
<dbReference type="Proteomes" id="UP000295247">
    <property type="component" value="Unassembled WGS sequence"/>
</dbReference>
<dbReference type="AlphaFoldDB" id="A0A4R4A7A3"/>
<proteinExistence type="predicted"/>
<name>A0A4R4A7A3_MARGR</name>
<reference evidence="1 2" key="1">
    <citation type="submission" date="2019-03" db="EMBL/GenBank/DDBJ databases">
        <title>Genomic Encyclopedia of Type Strains, Phase IV (KMG-IV): sequencing the most valuable type-strain genomes for metagenomic binning, comparative biology and taxonomic classification.</title>
        <authorList>
            <person name="Goeker M."/>
        </authorList>
    </citation>
    <scope>NUCLEOTIDE SEQUENCE [LARGE SCALE GENOMIC DNA]</scope>
    <source>
        <strain evidence="1 2">DSM 203</strain>
    </source>
</reference>